<dbReference type="AlphaFoldDB" id="A0AAV1E4X4"/>
<feature type="compositionally biased region" description="Basic and acidic residues" evidence="7">
    <location>
        <begin position="480"/>
        <end position="497"/>
    </location>
</feature>
<evidence type="ECO:0000259" key="9">
    <source>
        <dbReference type="PROSITE" id="PS51011"/>
    </source>
</evidence>
<evidence type="ECO:0000256" key="3">
    <source>
        <dbReference type="ARBA" id="ARBA00023163"/>
    </source>
</evidence>
<dbReference type="PROSITE" id="PS51011">
    <property type="entry name" value="ARID"/>
    <property type="match status" value="1"/>
</dbReference>
<protein>
    <submittedName>
        <fullName evidence="10">OLC1v1016187C3</fullName>
    </submittedName>
</protein>
<dbReference type="Gene3D" id="2.60.40.790">
    <property type="match status" value="1"/>
</dbReference>
<dbReference type="PROSITE" id="PS01031">
    <property type="entry name" value="SHSP"/>
    <property type="match status" value="1"/>
</dbReference>
<evidence type="ECO:0000259" key="8">
    <source>
        <dbReference type="PROSITE" id="PS01031"/>
    </source>
</evidence>
<dbReference type="FunFam" id="1.10.150.60:FF:000018">
    <property type="entry name" value="AT-rich interactive domain-containing protein 3"/>
    <property type="match status" value="1"/>
</dbReference>
<evidence type="ECO:0000256" key="5">
    <source>
        <dbReference type="PROSITE-ProRule" id="PRU00285"/>
    </source>
</evidence>
<dbReference type="InterPro" id="IPR036431">
    <property type="entry name" value="ARID_dom_sf"/>
</dbReference>
<reference evidence="10" key="1">
    <citation type="submission" date="2023-03" db="EMBL/GenBank/DDBJ databases">
        <authorList>
            <person name="Julca I."/>
        </authorList>
    </citation>
    <scope>NUCLEOTIDE SEQUENCE</scope>
</reference>
<feature type="domain" description="ARID" evidence="9">
    <location>
        <begin position="337"/>
        <end position="428"/>
    </location>
</feature>
<dbReference type="Proteomes" id="UP001161247">
    <property type="component" value="Chromosome 8"/>
</dbReference>
<dbReference type="EMBL" id="OX459125">
    <property type="protein sequence ID" value="CAI9115311.1"/>
    <property type="molecule type" value="Genomic_DNA"/>
</dbReference>
<evidence type="ECO:0000256" key="2">
    <source>
        <dbReference type="ARBA" id="ARBA00023125"/>
    </source>
</evidence>
<dbReference type="Pfam" id="PF00011">
    <property type="entry name" value="HSP20"/>
    <property type="match status" value="1"/>
</dbReference>
<dbReference type="CDD" id="cd16100">
    <property type="entry name" value="ARID"/>
    <property type="match status" value="1"/>
</dbReference>
<evidence type="ECO:0000256" key="7">
    <source>
        <dbReference type="SAM" id="MobiDB-lite"/>
    </source>
</evidence>
<keyword evidence="2" id="KW-0238">DNA-binding</keyword>
<evidence type="ECO:0000256" key="1">
    <source>
        <dbReference type="ARBA" id="ARBA00023015"/>
    </source>
</evidence>
<organism evidence="10 11">
    <name type="scientific">Oldenlandia corymbosa var. corymbosa</name>
    <dbReference type="NCBI Taxonomy" id="529605"/>
    <lineage>
        <taxon>Eukaryota</taxon>
        <taxon>Viridiplantae</taxon>
        <taxon>Streptophyta</taxon>
        <taxon>Embryophyta</taxon>
        <taxon>Tracheophyta</taxon>
        <taxon>Spermatophyta</taxon>
        <taxon>Magnoliopsida</taxon>
        <taxon>eudicotyledons</taxon>
        <taxon>Gunneridae</taxon>
        <taxon>Pentapetalae</taxon>
        <taxon>asterids</taxon>
        <taxon>lamiids</taxon>
        <taxon>Gentianales</taxon>
        <taxon>Rubiaceae</taxon>
        <taxon>Rubioideae</taxon>
        <taxon>Spermacoceae</taxon>
        <taxon>Hedyotis-Oldenlandia complex</taxon>
        <taxon>Oldenlandia</taxon>
    </lineage>
</organism>
<feature type="compositionally biased region" description="Basic and acidic residues" evidence="7">
    <location>
        <begin position="108"/>
        <end position="121"/>
    </location>
</feature>
<dbReference type="GO" id="GO:0003677">
    <property type="term" value="F:DNA binding"/>
    <property type="evidence" value="ECO:0007669"/>
    <property type="project" value="UniProtKB-KW"/>
</dbReference>
<dbReference type="InterPro" id="IPR045147">
    <property type="entry name" value="ARI3A/B/C"/>
</dbReference>
<dbReference type="InterPro" id="IPR001606">
    <property type="entry name" value="ARID_dom"/>
</dbReference>
<dbReference type="InterPro" id="IPR008978">
    <property type="entry name" value="HSP20-like_chaperone"/>
</dbReference>
<dbReference type="Pfam" id="PF01388">
    <property type="entry name" value="ARID"/>
    <property type="match status" value="1"/>
</dbReference>
<dbReference type="SUPFAM" id="SSF46774">
    <property type="entry name" value="ARID-like"/>
    <property type="match status" value="1"/>
</dbReference>
<sequence length="628" mass="69025">MDKEDVQMEEAETQSHKGLDSGIEASEDGVPGVKEASGDGGADVKKVSEDGVSDGEEPKLAHLQEPSSTPAVTDDNKKSHEIGNEDGQPSVDDTVVKKQGSATIEPQEQSHPKFQKGKEGGVETEVGDQIKGFQGIQPEEEIKDIKEAKQETSLPATETATKDESDVVSAIKDQSSAENGKQDEGARDNVMADETTPQIAVEEAKNQSHDGELPFQLPVSEVPPKKKEALDEAHQIEGEKMVKGLGQEVHPSETVDLVKKELDNQSVLSAAAHDKTLTQATKHEVGDSSFGNKRQPVTPDFPLRYSSRRSAAYSVSGEAIKNVVNNAKITDNEDGTPEQQAAFLKELENFYRQRGVEFKQPKFYGQLLNLYKLWTSVVKLGGYDLVTGTKLWRQIGESFNPPKTCTTVSWTFRIFYEKSLLEYEKFKVQNGDIELPSATLAEPSSADNEGNGYQAPGSTRARRDAAARAMQGWHSQKLHGYGEEKSPNSMQKRENKVKSIGSLKQKRPNEPELPVKTQRTETSKQLVTTVVDVGPAADYVKINIRETKDCFEIYALVPGLLREEVRVQSDPAGRVVITGQPEQIDNPWGITPFKKVITLPAKIDPLHTSAVVSLHGRLFVRVPFEQSS</sequence>
<evidence type="ECO:0000256" key="6">
    <source>
        <dbReference type="RuleBase" id="RU003616"/>
    </source>
</evidence>
<dbReference type="GO" id="GO:0006357">
    <property type="term" value="P:regulation of transcription by RNA polymerase II"/>
    <property type="evidence" value="ECO:0007669"/>
    <property type="project" value="InterPro"/>
</dbReference>
<feature type="region of interest" description="Disordered" evidence="7">
    <location>
        <begin position="278"/>
        <end position="303"/>
    </location>
</feature>
<feature type="compositionally biased region" description="Basic and acidic residues" evidence="7">
    <location>
        <begin position="74"/>
        <end position="83"/>
    </location>
</feature>
<evidence type="ECO:0000313" key="11">
    <source>
        <dbReference type="Proteomes" id="UP001161247"/>
    </source>
</evidence>
<dbReference type="FunFam" id="2.60.40.790:FF:000014">
    <property type="entry name" value="AT-rich interactive domain-containing protein 3"/>
    <property type="match status" value="1"/>
</dbReference>
<evidence type="ECO:0000313" key="10">
    <source>
        <dbReference type="EMBL" id="CAI9115311.1"/>
    </source>
</evidence>
<dbReference type="PANTHER" id="PTHR15348:SF17">
    <property type="entry name" value="AT-RICH INTERACTIVE DOMAIN-CONTAINING PROTEIN 5"/>
    <property type="match status" value="1"/>
</dbReference>
<feature type="domain" description="SHSP" evidence="8">
    <location>
        <begin position="533"/>
        <end position="628"/>
    </location>
</feature>
<proteinExistence type="inferred from homology"/>
<dbReference type="CDD" id="cd06464">
    <property type="entry name" value="ACD_sHsps-like"/>
    <property type="match status" value="1"/>
</dbReference>
<evidence type="ECO:0000256" key="4">
    <source>
        <dbReference type="ARBA" id="ARBA00023242"/>
    </source>
</evidence>
<feature type="region of interest" description="Disordered" evidence="7">
    <location>
        <begin position="438"/>
        <end position="520"/>
    </location>
</feature>
<keyword evidence="4" id="KW-0539">Nucleus</keyword>
<comment type="similarity">
    <text evidence="5 6">Belongs to the small heat shock protein (HSP20) family.</text>
</comment>
<dbReference type="PANTHER" id="PTHR15348">
    <property type="entry name" value="AT-RICH INTERACTIVE DOMAIN-CONTAINING PROTEIN ARID DOMAIN- CONTAINING PROTEIN DEAD RINGER PROTEIN B-CELL REGULATOR OF IGH TRANSCRIPTION BRIGHT"/>
    <property type="match status" value="1"/>
</dbReference>
<feature type="compositionally biased region" description="Basic and acidic residues" evidence="7">
    <location>
        <begin position="202"/>
        <end position="212"/>
    </location>
</feature>
<dbReference type="GO" id="GO:0005634">
    <property type="term" value="C:nucleus"/>
    <property type="evidence" value="ECO:0007669"/>
    <property type="project" value="TreeGrafter"/>
</dbReference>
<dbReference type="Gene3D" id="1.10.150.60">
    <property type="entry name" value="ARID DNA-binding domain"/>
    <property type="match status" value="1"/>
</dbReference>
<name>A0AAV1E4X4_OLDCO</name>
<dbReference type="SMART" id="SM00501">
    <property type="entry name" value="BRIGHT"/>
    <property type="match status" value="1"/>
</dbReference>
<keyword evidence="1" id="KW-0805">Transcription regulation</keyword>
<feature type="region of interest" description="Disordered" evidence="7">
    <location>
        <begin position="1"/>
        <end position="229"/>
    </location>
</feature>
<dbReference type="InterPro" id="IPR002068">
    <property type="entry name" value="A-crystallin/Hsp20_dom"/>
</dbReference>
<keyword evidence="11" id="KW-1185">Reference proteome</keyword>
<dbReference type="SMART" id="SM01014">
    <property type="entry name" value="ARID"/>
    <property type="match status" value="1"/>
</dbReference>
<dbReference type="SUPFAM" id="SSF49764">
    <property type="entry name" value="HSP20-like chaperones"/>
    <property type="match status" value="1"/>
</dbReference>
<keyword evidence="3" id="KW-0804">Transcription</keyword>
<gene>
    <name evidence="10" type="ORF">OLC1_LOCUS21866</name>
</gene>
<accession>A0AAV1E4X4</accession>